<evidence type="ECO:0000313" key="1">
    <source>
        <dbReference type="EMBL" id="ABX10673.1"/>
    </source>
</evidence>
<dbReference type="EC" id="1.2.99.5" evidence="1"/>
<protein>
    <submittedName>
        <fullName evidence="1">Formylmethanofuran dehydrogenase 1 subunit C</fullName>
        <ecNumber evidence="1">1.2.99.5</ecNumber>
    </submittedName>
</protein>
<sequence>MALTLNQQVENKIPIEANGILPELLWGKTMDQIKSLLVPCGNEMVELGELFSVSGSIDQDKTVIFDGSLSNVNGIGMGMAWGFIQICGNAGNRIGVAMSGGEIRSTADVGAHLGSEMTGGVIVVKGDAGDSVGSVLPGSKVGVNRGAILVRGSVGKGAGESMRRGLLVVGGNAGDLLGWSMRAGSLVVFGMAGADVGAEMKRGTIVLGGGFAPSLSSSFRSGGSFRMPAISLIANWLKRSHPDFDVDVSRLDTNFDLFHGDFLHGGRGEILIPAN</sequence>
<dbReference type="SUPFAM" id="SSF69336">
    <property type="entry name" value="Alpha subunit of glutamate synthase, C-terminal domain"/>
    <property type="match status" value="1"/>
</dbReference>
<reference evidence="1" key="1">
    <citation type="journal article" date="2007" name="ISME J.">
        <title>Fosmids of novel marine Planctomycetes from the Namibian and Oregon coast upwelling systems and their cross-comparison with planctomycete genomes.</title>
        <authorList>
            <person name="Woebken D."/>
            <person name="Teeling H."/>
            <person name="Wecker P."/>
            <person name="Dumitriu A."/>
            <person name="Kostadinov I."/>
            <person name="DeLong E.F."/>
            <person name="Amann R."/>
            <person name="Gloeckner F.O."/>
        </authorList>
    </citation>
    <scope>NUCLEOTIDE SEQUENCE</scope>
</reference>
<dbReference type="GO" id="GO:0046914">
    <property type="term" value="F:transition metal ion binding"/>
    <property type="evidence" value="ECO:0007669"/>
    <property type="project" value="InterPro"/>
</dbReference>
<proteinExistence type="predicted"/>
<dbReference type="InterPro" id="IPR017550">
    <property type="entry name" value="Formylmethanofuran_DH_suC"/>
</dbReference>
<gene>
    <name evidence="1" type="primary">fmdC</name>
    <name evidence="1" type="ORF">6FN_7</name>
</gene>
<dbReference type="GO" id="GO:0018493">
    <property type="term" value="F:formylmethanofuran dehydrogenase activity"/>
    <property type="evidence" value="ECO:0007669"/>
    <property type="project" value="InterPro"/>
</dbReference>
<dbReference type="PANTHER" id="PTHR39673">
    <property type="entry name" value="TUNGSTEN FORMYLMETHANOFURAN DEHYDROGENASE, SUBUNIT C (FWDC)"/>
    <property type="match status" value="1"/>
</dbReference>
<dbReference type="PANTHER" id="PTHR39673:SF5">
    <property type="entry name" value="TUNGSTEN-CONTAINING FORMYLMETHANOFURAN DEHYDROGENASE 2 SUBUNIT C"/>
    <property type="match status" value="1"/>
</dbReference>
<dbReference type="GO" id="GO:0015948">
    <property type="term" value="P:methanogenesis"/>
    <property type="evidence" value="ECO:0007669"/>
    <property type="project" value="InterPro"/>
</dbReference>
<keyword evidence="1" id="KW-0560">Oxidoreductase</keyword>
<dbReference type="Gene3D" id="2.160.20.60">
    <property type="entry name" value="Glutamate synthase, alpha subunit, C-terminal domain"/>
    <property type="match status" value="2"/>
</dbReference>
<dbReference type="InterPro" id="IPR036485">
    <property type="entry name" value="Glu_synth_asu_C_sf"/>
</dbReference>
<dbReference type="NCBIfam" id="TIGR03122">
    <property type="entry name" value="one_C_dehyd_C"/>
    <property type="match status" value="1"/>
</dbReference>
<dbReference type="AlphaFoldDB" id="A9LGY6"/>
<accession>A9LGY6</accession>
<organism evidence="1">
    <name type="scientific">uncultured planctomycete 6FN</name>
    <dbReference type="NCBI Taxonomy" id="455068"/>
    <lineage>
        <taxon>Bacteria</taxon>
        <taxon>Pseudomonadati</taxon>
        <taxon>Planctomycetota</taxon>
        <taxon>Planctomycetia</taxon>
        <taxon>Planctomycetales</taxon>
        <taxon>environmental samples</taxon>
    </lineage>
</organism>
<name>A9LGY6_9BACT</name>
<dbReference type="EMBL" id="EF591887">
    <property type="protein sequence ID" value="ABX10673.1"/>
    <property type="molecule type" value="Genomic_DNA"/>
</dbReference>